<evidence type="ECO:0000313" key="2">
    <source>
        <dbReference type="Proteomes" id="UP000001231"/>
    </source>
</evidence>
<dbReference type="AlphaFoldDB" id="C7RBU8"/>
<gene>
    <name evidence="1" type="ordered locus">Kkor_1326</name>
</gene>
<dbReference type="HOGENOM" id="CLU_2538069_0_0_6"/>
<dbReference type="KEGG" id="kko:Kkor_1326"/>
<dbReference type="OrthoDB" id="9844517at2"/>
<dbReference type="EMBL" id="CP001707">
    <property type="protein sequence ID" value="ACV26740.1"/>
    <property type="molecule type" value="Genomic_DNA"/>
</dbReference>
<reference evidence="1 2" key="1">
    <citation type="journal article" date="2009" name="Stand. Genomic Sci.">
        <title>Complete genome sequence of Kangiella koreensis type strain (SW-125).</title>
        <authorList>
            <person name="Han C."/>
            <person name="Sikorski J."/>
            <person name="Lapidus A."/>
            <person name="Nolan M."/>
            <person name="Glavina Del Rio T."/>
            <person name="Tice H."/>
            <person name="Cheng J.F."/>
            <person name="Lucas S."/>
            <person name="Chen F."/>
            <person name="Copeland A."/>
            <person name="Ivanova N."/>
            <person name="Mavromatis K."/>
            <person name="Ovchinnikova G."/>
            <person name="Pati A."/>
            <person name="Bruce D."/>
            <person name="Goodwin L."/>
            <person name="Pitluck S."/>
            <person name="Chen A."/>
            <person name="Palaniappan K."/>
            <person name="Land M."/>
            <person name="Hauser L."/>
            <person name="Chang Y.J."/>
            <person name="Jeffries C.D."/>
            <person name="Chain P."/>
            <person name="Saunders E."/>
            <person name="Brettin T."/>
            <person name="Goker M."/>
            <person name="Tindall B.J."/>
            <person name="Bristow J."/>
            <person name="Eisen J.A."/>
            <person name="Markowitz V."/>
            <person name="Hugenholtz P."/>
            <person name="Kyrpides N.C."/>
            <person name="Klenk H.P."/>
            <person name="Detter J.C."/>
        </authorList>
    </citation>
    <scope>NUCLEOTIDE SEQUENCE [LARGE SCALE GENOMIC DNA]</scope>
    <source>
        <strain evidence="2">DSM 16069 / KCTC 12182 / SW-125</strain>
    </source>
</reference>
<sequence length="83" mass="9858">MNHDLFIEIIEGQSPKLTLAYNNYDNCWGWYGYDGMGRYVFHEIKNQEVLKSAEYYFNQNLLRKIKDVYAVENGCECTLYEIA</sequence>
<protein>
    <submittedName>
        <fullName evidence="1">Uncharacterized protein</fullName>
    </submittedName>
</protein>
<keyword evidence="2" id="KW-1185">Reference proteome</keyword>
<organism evidence="1 2">
    <name type="scientific">Kangiella koreensis (strain DSM 16069 / JCM 12317 / KCTC 12182 / SW-125)</name>
    <dbReference type="NCBI Taxonomy" id="523791"/>
    <lineage>
        <taxon>Bacteria</taxon>
        <taxon>Pseudomonadati</taxon>
        <taxon>Pseudomonadota</taxon>
        <taxon>Gammaproteobacteria</taxon>
        <taxon>Kangiellales</taxon>
        <taxon>Kangiellaceae</taxon>
        <taxon>Kangiella</taxon>
    </lineage>
</organism>
<accession>C7RBU8</accession>
<dbReference type="Proteomes" id="UP000001231">
    <property type="component" value="Chromosome"/>
</dbReference>
<evidence type="ECO:0000313" key="1">
    <source>
        <dbReference type="EMBL" id="ACV26740.1"/>
    </source>
</evidence>
<dbReference type="InParanoid" id="C7RBU8"/>
<name>C7RBU8_KANKD</name>
<proteinExistence type="predicted"/>